<evidence type="ECO:0000256" key="2">
    <source>
        <dbReference type="SAM" id="MobiDB-lite"/>
    </source>
</evidence>
<dbReference type="Gene3D" id="3.30.1470.10">
    <property type="entry name" value="Photosystem I PsaD, reaction center subunit II"/>
    <property type="match status" value="1"/>
</dbReference>
<feature type="compositionally biased region" description="Low complexity" evidence="2">
    <location>
        <begin position="1"/>
        <end position="12"/>
    </location>
</feature>
<feature type="compositionally biased region" description="Basic and acidic residues" evidence="2">
    <location>
        <begin position="285"/>
        <end position="294"/>
    </location>
</feature>
<feature type="region of interest" description="Disordered" evidence="2">
    <location>
        <begin position="268"/>
        <end position="295"/>
    </location>
</feature>
<dbReference type="Proteomes" id="UP000675881">
    <property type="component" value="Chromosome 5"/>
</dbReference>
<evidence type="ECO:0000313" key="4">
    <source>
        <dbReference type="Proteomes" id="UP000675881"/>
    </source>
</evidence>
<dbReference type="PANTHER" id="PTHR21715:SF0">
    <property type="entry name" value="RH04127P"/>
    <property type="match status" value="1"/>
</dbReference>
<dbReference type="SMART" id="SM00456">
    <property type="entry name" value="WW"/>
    <property type="match status" value="1"/>
</dbReference>
<evidence type="ECO:0000313" key="3">
    <source>
        <dbReference type="EMBL" id="CAF2933820.1"/>
    </source>
</evidence>
<protein>
    <submittedName>
        <fullName evidence="3">CEP164</fullName>
    </submittedName>
</protein>
<name>A0A7R8CU81_LEPSM</name>
<dbReference type="AlphaFoldDB" id="A0A7R8CU81"/>
<evidence type="ECO:0000256" key="1">
    <source>
        <dbReference type="SAM" id="Coils"/>
    </source>
</evidence>
<keyword evidence="1" id="KW-0175">Coiled coil</keyword>
<proteinExistence type="predicted"/>
<dbReference type="SUPFAM" id="SSF51045">
    <property type="entry name" value="WW domain"/>
    <property type="match status" value="1"/>
</dbReference>
<dbReference type="PANTHER" id="PTHR21715">
    <property type="entry name" value="RH04127P"/>
    <property type="match status" value="1"/>
</dbReference>
<feature type="compositionally biased region" description="Low complexity" evidence="2">
    <location>
        <begin position="274"/>
        <end position="284"/>
    </location>
</feature>
<dbReference type="PROSITE" id="PS50020">
    <property type="entry name" value="WW_DOMAIN_2"/>
    <property type="match status" value="1"/>
</dbReference>
<sequence>MSTHSISIASSKDSSESQQQHRSNSIICSEVFEKEDNLSDQDIREYARKIGINVEEEKNLLFIAKEGLQKELPPEWKPCWDDTIQDFYYFNFETGETQWTHPFDEIYKKKVIQARESGSNLSMDLRSGRLMPLPALSKLKPLNGSNPLPPLKKSNPLIKNKALEEKLILRKDNTDDQKDSDSEIIRSIDTLSSGSNSTNNVKGILKIKEGSVSSANLRKELIAKDEKRIMFNLDKMLNLLLIGDDFMERHKLFDINDLKSSNENEDVNFENENMESSGSSSTLNSREKQEESRNDQVQYAVKTKHSEPIIKNFGSDVSFSLEKDDIEPQKEDEESSKSILTGNDVLKSIKFPSGTLKELEEKRKLVSESNFNRDIQVALHQVGDPLLKKEEWSSPKIAESRCNVQDEKSSASSSTSSSNPKPKARKRTSHAIEIKKAEYETYEKMRDNLRMTIEKEKFEVENTLKKEFAKNLTDLKELIREGEKLDKQRDLKTKNLKEEFQTNLQTEIAAYRSTLKEEFELEKKNMEKEMKRQYESDISQLKNQIFERIPEPIPPPTKVSNWLGENQSGNKMVHNKPKHKLVQKIDEMKGKLKADFARQVQDLELEIEGLRSKIKTEEIQQNHGSFSKHRPHGFADHEEDYVDPGNSSTDEDLDADYNVNIRKKHHLHIKEKVRIASTPNLDQSSDLDSAVYESSYHVDLNRSLQNLQQRVFSLERCLVPLSQPSYPIQNPIRMLTAQRHLGIGGPTITKTSVVRDRSNLMQGELGPWTIEEQLYKSKMWAEKIEIKKSPLTDLMRSYHY</sequence>
<feature type="region of interest" description="Disordered" evidence="2">
    <location>
        <begin position="623"/>
        <end position="653"/>
    </location>
</feature>
<organism evidence="3 4">
    <name type="scientific">Lepeophtheirus salmonis</name>
    <name type="common">Salmon louse</name>
    <name type="synonym">Caligus salmonis</name>
    <dbReference type="NCBI Taxonomy" id="72036"/>
    <lineage>
        <taxon>Eukaryota</taxon>
        <taxon>Metazoa</taxon>
        <taxon>Ecdysozoa</taxon>
        <taxon>Arthropoda</taxon>
        <taxon>Crustacea</taxon>
        <taxon>Multicrustacea</taxon>
        <taxon>Hexanauplia</taxon>
        <taxon>Copepoda</taxon>
        <taxon>Siphonostomatoida</taxon>
        <taxon>Caligidae</taxon>
        <taxon>Lepeophtheirus</taxon>
    </lineage>
</organism>
<feature type="region of interest" description="Disordered" evidence="2">
    <location>
        <begin position="1"/>
        <end position="26"/>
    </location>
</feature>
<dbReference type="OrthoDB" id="6344460at2759"/>
<feature type="coiled-coil region" evidence="1">
    <location>
        <begin position="593"/>
        <end position="620"/>
    </location>
</feature>
<feature type="region of interest" description="Disordered" evidence="2">
    <location>
        <begin position="397"/>
        <end position="430"/>
    </location>
</feature>
<reference evidence="3" key="1">
    <citation type="submission" date="2021-02" db="EMBL/GenBank/DDBJ databases">
        <authorList>
            <person name="Bekaert M."/>
        </authorList>
    </citation>
    <scope>NUCLEOTIDE SEQUENCE</scope>
    <source>
        <strain evidence="3">IoA-00</strain>
    </source>
</reference>
<dbReference type="InterPro" id="IPR053233">
    <property type="entry name" value="ABRA-related"/>
</dbReference>
<dbReference type="EMBL" id="HG994584">
    <property type="protein sequence ID" value="CAF2933820.1"/>
    <property type="molecule type" value="Genomic_DNA"/>
</dbReference>
<dbReference type="PROSITE" id="PS01159">
    <property type="entry name" value="WW_DOMAIN_1"/>
    <property type="match status" value="1"/>
</dbReference>
<dbReference type="InterPro" id="IPR036020">
    <property type="entry name" value="WW_dom_sf"/>
</dbReference>
<dbReference type="CDD" id="cd00201">
    <property type="entry name" value="WW"/>
    <property type="match status" value="1"/>
</dbReference>
<dbReference type="Pfam" id="PF00397">
    <property type="entry name" value="WW"/>
    <property type="match status" value="1"/>
</dbReference>
<feature type="coiled-coil region" evidence="1">
    <location>
        <begin position="512"/>
        <end position="544"/>
    </location>
</feature>
<dbReference type="InterPro" id="IPR001202">
    <property type="entry name" value="WW_dom"/>
</dbReference>
<accession>A0A7R8CU81</accession>
<gene>
    <name evidence="3" type="ORF">LSAA_10786</name>
</gene>
<keyword evidence="4" id="KW-1185">Reference proteome</keyword>